<reference evidence="3 4" key="1">
    <citation type="journal article" date="2014" name="BMC Genomics">
        <title>Genome sequencing of four Aureobasidium pullulans varieties: biotechnological potential, stress tolerance, and description of new species.</title>
        <authorList>
            <person name="Gostin Ar C."/>
            <person name="Ohm R.A."/>
            <person name="Kogej T."/>
            <person name="Sonjak S."/>
            <person name="Turk M."/>
            <person name="Zajc J."/>
            <person name="Zalar P."/>
            <person name="Grube M."/>
            <person name="Sun H."/>
            <person name="Han J."/>
            <person name="Sharma A."/>
            <person name="Chiniquy J."/>
            <person name="Ngan C.Y."/>
            <person name="Lipzen A."/>
            <person name="Barry K."/>
            <person name="Grigoriev I.V."/>
            <person name="Gunde-Cimerman N."/>
        </authorList>
    </citation>
    <scope>NUCLEOTIDE SEQUENCE [LARGE SCALE GENOMIC DNA]</scope>
    <source>
        <strain evidence="3 4">EXF-2481</strain>
    </source>
</reference>
<accession>A0A074YFD6</accession>
<keyword evidence="4" id="KW-1185">Reference proteome</keyword>
<dbReference type="AlphaFoldDB" id="A0A074YFD6"/>
<dbReference type="Pfam" id="PF13921">
    <property type="entry name" value="Myb_DNA-bind_6"/>
    <property type="match status" value="1"/>
</dbReference>
<dbReference type="InParanoid" id="A0A074YFD6"/>
<dbReference type="GeneID" id="25363718"/>
<dbReference type="OrthoDB" id="3884564at2759"/>
<proteinExistence type="predicted"/>
<feature type="domain" description="Myb-like" evidence="2">
    <location>
        <begin position="45"/>
        <end position="86"/>
    </location>
</feature>
<feature type="compositionally biased region" description="Basic and acidic residues" evidence="1">
    <location>
        <begin position="175"/>
        <end position="185"/>
    </location>
</feature>
<evidence type="ECO:0000259" key="2">
    <source>
        <dbReference type="PROSITE" id="PS50090"/>
    </source>
</evidence>
<dbReference type="InterPro" id="IPR001005">
    <property type="entry name" value="SANT/Myb"/>
</dbReference>
<name>A0A074YFD6_AURSE</name>
<gene>
    <name evidence="3" type="ORF">AUEXF2481DRAFT_28406</name>
</gene>
<evidence type="ECO:0000256" key="1">
    <source>
        <dbReference type="SAM" id="MobiDB-lite"/>
    </source>
</evidence>
<dbReference type="RefSeq" id="XP_013344890.1">
    <property type="nucleotide sequence ID" value="XM_013489436.1"/>
</dbReference>
<sequence length="343" mass="38080">MAPSRVRFIVGPRPEAQVNPVQADKVQKRKVKNKAIDLAANGTKPWDDAQRRTLIDLHAKYQTWKEVEQQLGRSPMACRGEFKKLRDGEREDLGPYQAKARACEAKREKDFPKGGSTARMTAPRTPEDSMTASASTTILGSPETARSSDVESDGVFPEPAQLTPTTSSGSIRTTRSHDKEARHDSLPTQSQVDNLPVFAVSTPPKDVESNVGPVMSFVAEGIARQRMGTMLRALDRNTTVLAVDRAADDELDAVAYPAIVSRSQPYTSRYTFRKEEAWVTIKSGPDRGMYYQHPWGFDVLCGPQWFSEAVTLRYNREQARKSYSTPVVGLSDAEADADLRLMT</sequence>
<feature type="compositionally biased region" description="Low complexity" evidence="1">
    <location>
        <begin position="163"/>
        <end position="173"/>
    </location>
</feature>
<evidence type="ECO:0000313" key="3">
    <source>
        <dbReference type="EMBL" id="KEQ96460.1"/>
    </source>
</evidence>
<feature type="region of interest" description="Disordered" evidence="1">
    <location>
        <begin position="100"/>
        <end position="190"/>
    </location>
</feature>
<organism evidence="3 4">
    <name type="scientific">Aureobasidium subglaciale (strain EXF-2481)</name>
    <name type="common">Aureobasidium pullulans var. subglaciale</name>
    <dbReference type="NCBI Taxonomy" id="1043005"/>
    <lineage>
        <taxon>Eukaryota</taxon>
        <taxon>Fungi</taxon>
        <taxon>Dikarya</taxon>
        <taxon>Ascomycota</taxon>
        <taxon>Pezizomycotina</taxon>
        <taxon>Dothideomycetes</taxon>
        <taxon>Dothideomycetidae</taxon>
        <taxon>Dothideales</taxon>
        <taxon>Saccotheciaceae</taxon>
        <taxon>Aureobasidium</taxon>
    </lineage>
</organism>
<dbReference type="EMBL" id="KL584756">
    <property type="protein sequence ID" value="KEQ96460.1"/>
    <property type="molecule type" value="Genomic_DNA"/>
</dbReference>
<dbReference type="PROSITE" id="PS50090">
    <property type="entry name" value="MYB_LIKE"/>
    <property type="match status" value="1"/>
</dbReference>
<evidence type="ECO:0000313" key="4">
    <source>
        <dbReference type="Proteomes" id="UP000030641"/>
    </source>
</evidence>
<protein>
    <recommendedName>
        <fullName evidence="2">Myb-like domain-containing protein</fullName>
    </recommendedName>
</protein>
<dbReference type="HOGENOM" id="CLU_808889_0_0_1"/>
<dbReference type="Proteomes" id="UP000030641">
    <property type="component" value="Unassembled WGS sequence"/>
</dbReference>
<feature type="compositionally biased region" description="Basic and acidic residues" evidence="1">
    <location>
        <begin position="101"/>
        <end position="112"/>
    </location>
</feature>
<feature type="compositionally biased region" description="Polar residues" evidence="1">
    <location>
        <begin position="128"/>
        <end position="147"/>
    </location>
</feature>